<evidence type="ECO:0000256" key="1">
    <source>
        <dbReference type="ARBA" id="ARBA00004370"/>
    </source>
</evidence>
<feature type="domain" description="Fatty acid desaturase N-terminal" evidence="4">
    <location>
        <begin position="25"/>
        <end position="59"/>
    </location>
</feature>
<evidence type="ECO:0000256" key="3">
    <source>
        <dbReference type="ARBA" id="ARBA00023002"/>
    </source>
</evidence>
<dbReference type="InterPro" id="IPR021863">
    <property type="entry name" value="FAS_N"/>
</dbReference>
<dbReference type="GO" id="GO:0016717">
    <property type="term" value="F:oxidoreductase activity, acting on paired donors, with oxidation of a pair of donors resulting in the reduction of molecular oxygen to two molecules of water"/>
    <property type="evidence" value="ECO:0007669"/>
    <property type="project" value="InterPro"/>
</dbReference>
<protein>
    <submittedName>
        <fullName evidence="5">Plastid delta12-fatty acid acetylenase</fullName>
    </submittedName>
</protein>
<accession>A0A699UD31</accession>
<comment type="caution">
    <text evidence="5">The sequence shown here is derived from an EMBL/GenBank/DDBJ whole genome shotgun (WGS) entry which is preliminary data.</text>
</comment>
<organism evidence="5">
    <name type="scientific">Tanacetum cinerariifolium</name>
    <name type="common">Dalmatian daisy</name>
    <name type="synonym">Chrysanthemum cinerariifolium</name>
    <dbReference type="NCBI Taxonomy" id="118510"/>
    <lineage>
        <taxon>Eukaryota</taxon>
        <taxon>Viridiplantae</taxon>
        <taxon>Streptophyta</taxon>
        <taxon>Embryophyta</taxon>
        <taxon>Tracheophyta</taxon>
        <taxon>Spermatophyta</taxon>
        <taxon>Magnoliopsida</taxon>
        <taxon>eudicotyledons</taxon>
        <taxon>Gunneridae</taxon>
        <taxon>Pentapetalae</taxon>
        <taxon>asterids</taxon>
        <taxon>campanulids</taxon>
        <taxon>Asterales</taxon>
        <taxon>Asteraceae</taxon>
        <taxon>Asteroideae</taxon>
        <taxon>Anthemideae</taxon>
        <taxon>Anthemidinae</taxon>
        <taxon>Tanacetum</taxon>
    </lineage>
</organism>
<proteinExistence type="inferred from homology"/>
<evidence type="ECO:0000256" key="2">
    <source>
        <dbReference type="ARBA" id="ARBA00009295"/>
    </source>
</evidence>
<comment type="similarity">
    <text evidence="2">Belongs to the fatty acid desaturase type 1 family.</text>
</comment>
<dbReference type="EMBL" id="BKCJ011314042">
    <property type="protein sequence ID" value="GFD19369.1"/>
    <property type="molecule type" value="Genomic_DNA"/>
</dbReference>
<evidence type="ECO:0000259" key="4">
    <source>
        <dbReference type="Pfam" id="PF11960"/>
    </source>
</evidence>
<sequence length="108" mass="11961">MGAGGRMSDSTTTKDHLLKRVPIEPPFSLSDLKKAILAHCFERSVIRSSYYVVHDLIVAYVQYFLANTYISLLPTPLAYIAWPFTGFAKLVSSLGYGSLVMNADTMPL</sequence>
<keyword evidence="3" id="KW-0560">Oxidoreductase</keyword>
<dbReference type="GO" id="GO:0016020">
    <property type="term" value="C:membrane"/>
    <property type="evidence" value="ECO:0007669"/>
    <property type="project" value="UniProtKB-SubCell"/>
</dbReference>
<evidence type="ECO:0000313" key="5">
    <source>
        <dbReference type="EMBL" id="GFD19369.1"/>
    </source>
</evidence>
<dbReference type="Pfam" id="PF11960">
    <property type="entry name" value="DUF3474"/>
    <property type="match status" value="1"/>
</dbReference>
<feature type="non-terminal residue" evidence="5">
    <location>
        <position position="108"/>
    </location>
</feature>
<dbReference type="PANTHER" id="PTHR32100">
    <property type="entry name" value="OMEGA-6 FATTY ACID DESATURASE, CHLOROPLASTIC"/>
    <property type="match status" value="1"/>
</dbReference>
<dbReference type="InterPro" id="IPR012171">
    <property type="entry name" value="Fatty_acid_desaturase"/>
</dbReference>
<comment type="subcellular location">
    <subcellularLocation>
        <location evidence="1">Membrane</location>
    </subcellularLocation>
</comment>
<reference evidence="5" key="1">
    <citation type="journal article" date="2019" name="Sci. Rep.">
        <title>Draft genome of Tanacetum cinerariifolium, the natural source of mosquito coil.</title>
        <authorList>
            <person name="Yamashiro T."/>
            <person name="Shiraishi A."/>
            <person name="Satake H."/>
            <person name="Nakayama K."/>
        </authorList>
    </citation>
    <scope>NUCLEOTIDE SEQUENCE</scope>
</reference>
<name>A0A699UD31_TANCI</name>
<gene>
    <name evidence="5" type="ORF">Tci_891338</name>
</gene>
<dbReference type="AlphaFoldDB" id="A0A699UD31"/>